<accession>R4G969</accession>
<evidence type="ECO:0000256" key="1">
    <source>
        <dbReference type="ARBA" id="ARBA00004613"/>
    </source>
</evidence>
<dbReference type="GeneTree" id="ENSGT00940000161814"/>
<dbReference type="HOGENOM" id="CLU_049894_10_1_1"/>
<dbReference type="RefSeq" id="XP_062813069.1">
    <property type="nucleotide sequence ID" value="XM_062956999.1"/>
</dbReference>
<dbReference type="InterPro" id="IPR050111">
    <property type="entry name" value="C-type_lectin/snaclec_domain"/>
</dbReference>
<feature type="domain" description="C-type lectin" evidence="9">
    <location>
        <begin position="31"/>
        <end position="154"/>
    </location>
</feature>
<dbReference type="Proteomes" id="UP000001646">
    <property type="component" value="Unplaced"/>
</dbReference>
<dbReference type="InParanoid" id="R4G969"/>
<protein>
    <recommendedName>
        <fullName evidence="9">C-type lectin domain-containing protein</fullName>
    </recommendedName>
</protein>
<keyword evidence="5" id="KW-0430">Lectin</keyword>
<dbReference type="GO" id="GO:0005576">
    <property type="term" value="C:extracellular region"/>
    <property type="evidence" value="ECO:0007669"/>
    <property type="project" value="UniProtKB-SubCell"/>
</dbReference>
<comment type="subcellular location">
    <subcellularLocation>
        <location evidence="1">Secreted</location>
    </subcellularLocation>
</comment>
<dbReference type="AlphaFoldDB" id="R4G969"/>
<reference evidence="10" key="3">
    <citation type="submission" date="2025-09" db="UniProtKB">
        <authorList>
            <consortium name="Ensembl"/>
        </authorList>
    </citation>
    <scope>IDENTIFICATION</scope>
</reference>
<comment type="similarity">
    <text evidence="2">Belongs to the true venom lectin family.</text>
</comment>
<feature type="signal peptide" evidence="8">
    <location>
        <begin position="1"/>
        <end position="21"/>
    </location>
</feature>
<sequence length="157" mass="18479">MRALISVSLCLLGIFMRATEADTCPREWLQYQGNCYGFFHKLLSWHEAEIDCQSYGRGTHLASILTPTETLIVSKYISAYKKEKHVDVWIGLHDTRHTGIWRWSDESTYNYNNWMRREPNNLWKSEYCVALRASTEHKGWIDAVCKKPKAYMCKHEL</sequence>
<dbReference type="InterPro" id="IPR018378">
    <property type="entry name" value="C-type_lectin_CS"/>
</dbReference>
<dbReference type="GO" id="GO:0030246">
    <property type="term" value="F:carbohydrate binding"/>
    <property type="evidence" value="ECO:0007669"/>
    <property type="project" value="UniProtKB-KW"/>
</dbReference>
<organism evidence="10 11">
    <name type="scientific">Anolis carolinensis</name>
    <name type="common">Green anole</name>
    <name type="synonym">American chameleon</name>
    <dbReference type="NCBI Taxonomy" id="28377"/>
    <lineage>
        <taxon>Eukaryota</taxon>
        <taxon>Metazoa</taxon>
        <taxon>Chordata</taxon>
        <taxon>Craniata</taxon>
        <taxon>Vertebrata</taxon>
        <taxon>Euteleostomi</taxon>
        <taxon>Lepidosauria</taxon>
        <taxon>Squamata</taxon>
        <taxon>Bifurcata</taxon>
        <taxon>Unidentata</taxon>
        <taxon>Episquamata</taxon>
        <taxon>Toxicofera</taxon>
        <taxon>Iguania</taxon>
        <taxon>Dactyloidae</taxon>
        <taxon>Anolis</taxon>
    </lineage>
</organism>
<reference evidence="10" key="2">
    <citation type="submission" date="2025-08" db="UniProtKB">
        <authorList>
            <consortium name="Ensembl"/>
        </authorList>
    </citation>
    <scope>IDENTIFICATION</scope>
</reference>
<dbReference type="PRINTS" id="PR01504">
    <property type="entry name" value="PNCREATITSAP"/>
</dbReference>
<keyword evidence="7" id="KW-1015">Disulfide bond</keyword>
<evidence type="ECO:0000313" key="10">
    <source>
        <dbReference type="Ensembl" id="ENSACAP00000021756.1"/>
    </source>
</evidence>
<keyword evidence="8" id="KW-0732">Signal</keyword>
<dbReference type="GO" id="GO:0046872">
    <property type="term" value="F:metal ion binding"/>
    <property type="evidence" value="ECO:0007669"/>
    <property type="project" value="UniProtKB-KW"/>
</dbReference>
<dbReference type="InterPro" id="IPR001304">
    <property type="entry name" value="C-type_lectin-like"/>
</dbReference>
<dbReference type="eggNOG" id="KOG4297">
    <property type="taxonomic scope" value="Eukaryota"/>
</dbReference>
<reference evidence="10" key="1">
    <citation type="submission" date="2009-12" db="EMBL/GenBank/DDBJ databases">
        <title>The Genome Sequence of Anolis carolinensis (Green Anole Lizard).</title>
        <authorList>
            <consortium name="The Genome Sequencing Platform"/>
            <person name="Di Palma F."/>
            <person name="Alfoldi J."/>
            <person name="Heiman D."/>
            <person name="Young S."/>
            <person name="Grabherr M."/>
            <person name="Johnson J."/>
            <person name="Lander E.S."/>
            <person name="Lindblad-Toh K."/>
        </authorList>
    </citation>
    <scope>NUCLEOTIDE SEQUENCE [LARGE SCALE GENOMIC DNA]</scope>
    <source>
        <strain evidence="10">JBL SC #1</strain>
    </source>
</reference>
<evidence type="ECO:0000256" key="5">
    <source>
        <dbReference type="ARBA" id="ARBA00022734"/>
    </source>
</evidence>
<dbReference type="PANTHER" id="PTHR22803">
    <property type="entry name" value="MANNOSE, PHOSPHOLIPASE, LECTIN RECEPTOR RELATED"/>
    <property type="match status" value="1"/>
</dbReference>
<evidence type="ECO:0000256" key="7">
    <source>
        <dbReference type="ARBA" id="ARBA00023157"/>
    </source>
</evidence>
<evidence type="ECO:0000259" key="9">
    <source>
        <dbReference type="PROSITE" id="PS50041"/>
    </source>
</evidence>
<keyword evidence="6" id="KW-0106">Calcium</keyword>
<dbReference type="PROSITE" id="PS50041">
    <property type="entry name" value="C_TYPE_LECTIN_2"/>
    <property type="match status" value="1"/>
</dbReference>
<dbReference type="PROSITE" id="PS00615">
    <property type="entry name" value="C_TYPE_LECTIN_1"/>
    <property type="match status" value="1"/>
</dbReference>
<evidence type="ECO:0000313" key="11">
    <source>
        <dbReference type="Proteomes" id="UP000001646"/>
    </source>
</evidence>
<dbReference type="Ensembl" id="ENSACAT00000029176.2">
    <property type="protein sequence ID" value="ENSACAP00000021756.1"/>
    <property type="gene ID" value="ENSACAG00000028723.2"/>
</dbReference>
<evidence type="ECO:0000256" key="3">
    <source>
        <dbReference type="ARBA" id="ARBA00022525"/>
    </source>
</evidence>
<dbReference type="FunFam" id="3.10.100.10:FF:000015">
    <property type="entry name" value="C-type lectin Cal"/>
    <property type="match status" value="1"/>
</dbReference>
<evidence type="ECO:0000256" key="2">
    <source>
        <dbReference type="ARBA" id="ARBA00006250"/>
    </source>
</evidence>
<feature type="chain" id="PRO_5004372555" description="C-type lectin domain-containing protein" evidence="8">
    <location>
        <begin position="22"/>
        <end position="157"/>
    </location>
</feature>
<dbReference type="GeneID" id="103279580"/>
<dbReference type="Bgee" id="ENSACAG00000028723">
    <property type="expression patterns" value="Expressed in liver"/>
</dbReference>
<dbReference type="RefSeq" id="XP_062813068.1">
    <property type="nucleotide sequence ID" value="XM_062956998.1"/>
</dbReference>
<gene>
    <name evidence="10" type="primary">LOC103279580</name>
</gene>
<dbReference type="SMART" id="SM00034">
    <property type="entry name" value="CLECT"/>
    <property type="match status" value="1"/>
</dbReference>
<dbReference type="InterPro" id="IPR016187">
    <property type="entry name" value="CTDL_fold"/>
</dbReference>
<dbReference type="InterPro" id="IPR016186">
    <property type="entry name" value="C-type_lectin-like/link_sf"/>
</dbReference>
<name>R4G969_ANOCA</name>
<keyword evidence="3" id="KW-0964">Secreted</keyword>
<proteinExistence type="inferred from homology"/>
<dbReference type="GO" id="GO:0038023">
    <property type="term" value="F:signaling receptor activity"/>
    <property type="evidence" value="ECO:0000318"/>
    <property type="project" value="GO_Central"/>
</dbReference>
<dbReference type="Gene3D" id="3.10.100.10">
    <property type="entry name" value="Mannose-Binding Protein A, subunit A"/>
    <property type="match status" value="1"/>
</dbReference>
<dbReference type="SUPFAM" id="SSF56436">
    <property type="entry name" value="C-type lectin-like"/>
    <property type="match status" value="1"/>
</dbReference>
<evidence type="ECO:0000256" key="8">
    <source>
        <dbReference type="SAM" id="SignalP"/>
    </source>
</evidence>
<keyword evidence="11" id="KW-1185">Reference proteome</keyword>
<evidence type="ECO:0000256" key="4">
    <source>
        <dbReference type="ARBA" id="ARBA00022723"/>
    </source>
</evidence>
<keyword evidence="4" id="KW-0479">Metal-binding</keyword>
<dbReference type="Pfam" id="PF00059">
    <property type="entry name" value="Lectin_C"/>
    <property type="match status" value="1"/>
</dbReference>
<evidence type="ECO:0000256" key="6">
    <source>
        <dbReference type="ARBA" id="ARBA00022837"/>
    </source>
</evidence>